<keyword evidence="2" id="KW-1185">Reference proteome</keyword>
<evidence type="ECO:0000313" key="1">
    <source>
        <dbReference type="EMBL" id="MDA3968449.1"/>
    </source>
</evidence>
<name>A0ABT4VCM4_9HELI</name>
<comment type="caution">
    <text evidence="1">The sequence shown here is derived from an EMBL/GenBank/DDBJ whole genome shotgun (WGS) entry which is preliminary data.</text>
</comment>
<organism evidence="1 2">
    <name type="scientific">Helicobacter ibis</name>
    <dbReference type="NCBI Taxonomy" id="2962633"/>
    <lineage>
        <taxon>Bacteria</taxon>
        <taxon>Pseudomonadati</taxon>
        <taxon>Campylobacterota</taxon>
        <taxon>Epsilonproteobacteria</taxon>
        <taxon>Campylobacterales</taxon>
        <taxon>Helicobacteraceae</taxon>
        <taxon>Helicobacter</taxon>
    </lineage>
</organism>
<accession>A0ABT4VCM4</accession>
<dbReference type="RefSeq" id="WP_271020739.1">
    <property type="nucleotide sequence ID" value="NZ_JAQHXR010000001.1"/>
</dbReference>
<dbReference type="Proteomes" id="UP001210261">
    <property type="component" value="Unassembled WGS sequence"/>
</dbReference>
<protein>
    <recommendedName>
        <fullName evidence="3">Periplasmic protein</fullName>
    </recommendedName>
</protein>
<sequence>MVIKSLFLFFVIFSHIIFANEVNKAIVSFIGDDNYKINQKFIERIFANEHEFLYPNSKANLQKIAQTLKQNGLLNLSFNSPMELEVAFYVSHNPSAFIGSLYDILQSMGYYYFLVKQSVLEGDRFRFVLSMNTEYAIDPVLLQGKLRDYGYVVSDIERRSISQWIYNINATTFAMPKSIPLIPNVKSSEASLQGEYWYNINVGSKISLSANYGVLWYPEVVFYDKDLRILEIFTSQKQTRAIDIDIPKDTKFIKISDTYLPIIIKNGLSVVLE</sequence>
<reference evidence="1 2" key="1">
    <citation type="submission" date="2023-01" db="EMBL/GenBank/DDBJ databases">
        <title>Description of Helicobacter ibis sp. nov. isolated from faecal droppings of black-faced ibis (Theristicus melanopis).</title>
        <authorList>
            <person name="Lopez-Cantillo M."/>
            <person name="Vidal-Veuthey B."/>
            <person name="Mella A."/>
            <person name="De La Haba R."/>
            <person name="Collado L."/>
        </authorList>
    </citation>
    <scope>NUCLEOTIDE SEQUENCE [LARGE SCALE GENOMIC DNA]</scope>
    <source>
        <strain evidence="1 2">A82</strain>
    </source>
</reference>
<evidence type="ECO:0008006" key="3">
    <source>
        <dbReference type="Google" id="ProtNLM"/>
    </source>
</evidence>
<evidence type="ECO:0000313" key="2">
    <source>
        <dbReference type="Proteomes" id="UP001210261"/>
    </source>
</evidence>
<proteinExistence type="predicted"/>
<gene>
    <name evidence="1" type="ORF">PF021_02025</name>
</gene>
<dbReference type="EMBL" id="JAQHXR010000001">
    <property type="protein sequence ID" value="MDA3968449.1"/>
    <property type="molecule type" value="Genomic_DNA"/>
</dbReference>